<gene>
    <name evidence="2" type="ORF">BCR38DRAFT_432203</name>
</gene>
<comment type="caution">
    <text evidence="2">The sequence shown here is derived from an EMBL/GenBank/DDBJ whole genome shotgun (WGS) entry which is preliminary data.</text>
</comment>
<accession>A0A1Y2E300</accession>
<organism evidence="2 3">
    <name type="scientific">Pseudomassariella vexata</name>
    <dbReference type="NCBI Taxonomy" id="1141098"/>
    <lineage>
        <taxon>Eukaryota</taxon>
        <taxon>Fungi</taxon>
        <taxon>Dikarya</taxon>
        <taxon>Ascomycota</taxon>
        <taxon>Pezizomycotina</taxon>
        <taxon>Sordariomycetes</taxon>
        <taxon>Xylariomycetidae</taxon>
        <taxon>Amphisphaeriales</taxon>
        <taxon>Pseudomassariaceae</taxon>
        <taxon>Pseudomassariella</taxon>
    </lineage>
</organism>
<evidence type="ECO:0008006" key="4">
    <source>
        <dbReference type="Google" id="ProtNLM"/>
    </source>
</evidence>
<proteinExistence type="predicted"/>
<dbReference type="EMBL" id="MCFJ01000006">
    <property type="protein sequence ID" value="ORY65245.1"/>
    <property type="molecule type" value="Genomic_DNA"/>
</dbReference>
<evidence type="ECO:0000313" key="2">
    <source>
        <dbReference type="EMBL" id="ORY65245.1"/>
    </source>
</evidence>
<evidence type="ECO:0000313" key="3">
    <source>
        <dbReference type="Proteomes" id="UP000193689"/>
    </source>
</evidence>
<reference evidence="2 3" key="1">
    <citation type="submission" date="2016-07" db="EMBL/GenBank/DDBJ databases">
        <title>Pervasive Adenine N6-methylation of Active Genes in Fungi.</title>
        <authorList>
            <consortium name="DOE Joint Genome Institute"/>
            <person name="Mondo S.J."/>
            <person name="Dannebaum R.O."/>
            <person name="Kuo R.C."/>
            <person name="Labutti K."/>
            <person name="Haridas S."/>
            <person name="Kuo A."/>
            <person name="Salamov A."/>
            <person name="Ahrendt S.R."/>
            <person name="Lipzen A."/>
            <person name="Sullivan W."/>
            <person name="Andreopoulos W.B."/>
            <person name="Clum A."/>
            <person name="Lindquist E."/>
            <person name="Daum C."/>
            <person name="Ramamoorthy G.K."/>
            <person name="Gryganskyi A."/>
            <person name="Culley D."/>
            <person name="Magnuson J.K."/>
            <person name="James T.Y."/>
            <person name="O'Malley M.A."/>
            <person name="Stajich J.E."/>
            <person name="Spatafora J.W."/>
            <person name="Visel A."/>
            <person name="Grigoriev I.V."/>
        </authorList>
    </citation>
    <scope>NUCLEOTIDE SEQUENCE [LARGE SCALE GENOMIC DNA]</scope>
    <source>
        <strain evidence="2 3">CBS 129021</strain>
    </source>
</reference>
<sequence>MLSSWHRNMIRHHIVFAVDLCFLSSLEVVLGCKVELVGEIFWGETLDKLDFFMSFTWTRHECPHDKLHHSLQLAAKPGRI</sequence>
<keyword evidence="3" id="KW-1185">Reference proteome</keyword>
<evidence type="ECO:0000256" key="1">
    <source>
        <dbReference type="SAM" id="SignalP"/>
    </source>
</evidence>
<feature type="signal peptide" evidence="1">
    <location>
        <begin position="1"/>
        <end position="31"/>
    </location>
</feature>
<name>A0A1Y2E300_9PEZI</name>
<dbReference type="Proteomes" id="UP000193689">
    <property type="component" value="Unassembled WGS sequence"/>
</dbReference>
<keyword evidence="1" id="KW-0732">Signal</keyword>
<feature type="chain" id="PRO_5012914803" description="Secreted protein" evidence="1">
    <location>
        <begin position="32"/>
        <end position="80"/>
    </location>
</feature>
<dbReference type="RefSeq" id="XP_040716397.1">
    <property type="nucleotide sequence ID" value="XM_040860168.1"/>
</dbReference>
<dbReference type="AlphaFoldDB" id="A0A1Y2E300"/>
<dbReference type="InParanoid" id="A0A1Y2E300"/>
<dbReference type="GeneID" id="63776380"/>
<protein>
    <recommendedName>
        <fullName evidence="4">Secreted protein</fullName>
    </recommendedName>
</protein>